<keyword evidence="3" id="KW-0540">Nuclease</keyword>
<dbReference type="InterPro" id="IPR001584">
    <property type="entry name" value="Integrase_cat-core"/>
</dbReference>
<dbReference type="GO" id="GO:0016787">
    <property type="term" value="F:hydrolase activity"/>
    <property type="evidence" value="ECO:0007669"/>
    <property type="project" value="UniProtKB-KW"/>
</dbReference>
<evidence type="ECO:0000256" key="4">
    <source>
        <dbReference type="ARBA" id="ARBA00022759"/>
    </source>
</evidence>
<dbReference type="GO" id="GO:0003676">
    <property type="term" value="F:nucleic acid binding"/>
    <property type="evidence" value="ECO:0007669"/>
    <property type="project" value="InterPro"/>
</dbReference>
<evidence type="ECO:0000313" key="9">
    <source>
        <dbReference type="EMBL" id="GFO16833.1"/>
    </source>
</evidence>
<dbReference type="InterPro" id="IPR043502">
    <property type="entry name" value="DNA/RNA_pol_sf"/>
</dbReference>
<dbReference type="SUPFAM" id="SSF56672">
    <property type="entry name" value="DNA/RNA polymerases"/>
    <property type="match status" value="1"/>
</dbReference>
<dbReference type="Proteomes" id="UP000735302">
    <property type="component" value="Unassembled WGS sequence"/>
</dbReference>
<feature type="domain" description="Integrase catalytic" evidence="8">
    <location>
        <begin position="85"/>
        <end position="175"/>
    </location>
</feature>
<dbReference type="InterPro" id="IPR041373">
    <property type="entry name" value="RT_RNaseH"/>
</dbReference>
<reference evidence="9 10" key="1">
    <citation type="journal article" date="2021" name="Elife">
        <title>Chloroplast acquisition without the gene transfer in kleptoplastic sea slugs, Plakobranchus ocellatus.</title>
        <authorList>
            <person name="Maeda T."/>
            <person name="Takahashi S."/>
            <person name="Yoshida T."/>
            <person name="Shimamura S."/>
            <person name="Takaki Y."/>
            <person name="Nagai Y."/>
            <person name="Toyoda A."/>
            <person name="Suzuki Y."/>
            <person name="Arimoto A."/>
            <person name="Ishii H."/>
            <person name="Satoh N."/>
            <person name="Nishiyama T."/>
            <person name="Hasebe M."/>
            <person name="Maruyama T."/>
            <person name="Minagawa J."/>
            <person name="Obokata J."/>
            <person name="Shigenobu S."/>
        </authorList>
    </citation>
    <scope>NUCLEOTIDE SEQUENCE [LARGE SCALE GENOMIC DNA]</scope>
</reference>
<name>A0AAV4BCE3_9GAST</name>
<dbReference type="Gene3D" id="3.30.420.10">
    <property type="entry name" value="Ribonuclease H-like superfamily/Ribonuclease H"/>
    <property type="match status" value="1"/>
</dbReference>
<dbReference type="SUPFAM" id="SSF53098">
    <property type="entry name" value="Ribonuclease H-like"/>
    <property type="match status" value="1"/>
</dbReference>
<dbReference type="Pfam" id="PF17917">
    <property type="entry name" value="RT_RNaseH"/>
    <property type="match status" value="1"/>
</dbReference>
<dbReference type="FunFam" id="3.30.70.270:FF:000020">
    <property type="entry name" value="Transposon Tf2-6 polyprotein-like Protein"/>
    <property type="match status" value="1"/>
</dbReference>
<evidence type="ECO:0000256" key="2">
    <source>
        <dbReference type="ARBA" id="ARBA00022695"/>
    </source>
</evidence>
<evidence type="ECO:0000256" key="1">
    <source>
        <dbReference type="ARBA" id="ARBA00022679"/>
    </source>
</evidence>
<dbReference type="GO" id="GO:0004519">
    <property type="term" value="F:endonuclease activity"/>
    <property type="evidence" value="ECO:0007669"/>
    <property type="project" value="UniProtKB-KW"/>
</dbReference>
<dbReference type="CDD" id="cd09274">
    <property type="entry name" value="RNase_HI_RT_Ty3"/>
    <property type="match status" value="1"/>
</dbReference>
<dbReference type="Gene3D" id="3.10.20.370">
    <property type="match status" value="1"/>
</dbReference>
<keyword evidence="10" id="KW-1185">Reference proteome</keyword>
<accession>A0AAV4BCE3</accession>
<evidence type="ECO:0000259" key="8">
    <source>
        <dbReference type="PROSITE" id="PS50994"/>
    </source>
</evidence>
<evidence type="ECO:0000256" key="3">
    <source>
        <dbReference type="ARBA" id="ARBA00022722"/>
    </source>
</evidence>
<dbReference type="GO" id="GO:0015074">
    <property type="term" value="P:DNA integration"/>
    <property type="evidence" value="ECO:0007669"/>
    <property type="project" value="InterPro"/>
</dbReference>
<dbReference type="PANTHER" id="PTHR37984:SF5">
    <property type="entry name" value="PROTEIN NYNRIN-LIKE"/>
    <property type="match status" value="1"/>
</dbReference>
<evidence type="ECO:0000256" key="7">
    <source>
        <dbReference type="SAM" id="MobiDB-lite"/>
    </source>
</evidence>
<keyword evidence="6" id="KW-0695">RNA-directed DNA polymerase</keyword>
<dbReference type="InterPro" id="IPR050951">
    <property type="entry name" value="Retrovirus_Pol_polyprotein"/>
</dbReference>
<dbReference type="FunFam" id="3.10.20.370:FF:000001">
    <property type="entry name" value="Retrovirus-related Pol polyprotein from transposon 17.6-like protein"/>
    <property type="match status" value="1"/>
</dbReference>
<evidence type="ECO:0000313" key="10">
    <source>
        <dbReference type="Proteomes" id="UP000735302"/>
    </source>
</evidence>
<dbReference type="InterPro" id="IPR036397">
    <property type="entry name" value="RNaseH_sf"/>
</dbReference>
<proteinExistence type="predicted"/>
<feature type="region of interest" description="Disordered" evidence="7">
    <location>
        <begin position="35"/>
        <end position="75"/>
    </location>
</feature>
<organism evidence="9 10">
    <name type="scientific">Plakobranchus ocellatus</name>
    <dbReference type="NCBI Taxonomy" id="259542"/>
    <lineage>
        <taxon>Eukaryota</taxon>
        <taxon>Metazoa</taxon>
        <taxon>Spiralia</taxon>
        <taxon>Lophotrochozoa</taxon>
        <taxon>Mollusca</taxon>
        <taxon>Gastropoda</taxon>
        <taxon>Heterobranchia</taxon>
        <taxon>Euthyneura</taxon>
        <taxon>Panpulmonata</taxon>
        <taxon>Sacoglossa</taxon>
        <taxon>Placobranchoidea</taxon>
        <taxon>Plakobranchidae</taxon>
        <taxon>Plakobranchus</taxon>
    </lineage>
</organism>
<sequence>MATMEEIVKKADLLGYRGEKREEYLKQEFKLLEERQEKKEEAERQEKKEEAERQEKKEEAERQAREKKEEAERTVPRVPLEKVPLIDTPFKRVAMDLIGPINPPSEAGHRFILTLVDYATRFAEAVPLRKIDTESVAEALVDIYSRPGVPEEMLSDQGMQFISDCMKEELEKAQGRQKHYYDRTAKCRKFSVGDKVLVLLPTNSNKLLMQWKGPFEIVATVGVNDYRINMGGKEKTFHAGQATMDERPPTSSSAIPAASVTVIEDLEGEHFNDSECEALPELGGWGSEESVNDLKYGNGLTQDQRRQLEEVAVTYSSIFSDRPGTASTEEHCIELTSSIPVRQRPYPVPYAMRQTLRDELREMDDLGVIRKSSSPYASPVVVVKKKDGTNRVCIDYRRLNKLTIFDPQPMTPPVDIFQGLVGYYKEFVPNFAAVSAPLSDLVRKGQPNIVNWGDSQERAYNSLKVAVTSKPVLQLPDVNKKVVLRTDASDRGLGAALMQENEGTLFPVAYASKKLSDRERKYSVTEREAFAIVWGVKKFSLYLYGTVFTLQTDHGALQFLNASKFDSPRIMRWALALQVYNFDVQYIKGSENVGADYLSRIE</sequence>
<dbReference type="PROSITE" id="PS50994">
    <property type="entry name" value="INTEGRASE"/>
    <property type="match status" value="1"/>
</dbReference>
<keyword evidence="5" id="KW-0378">Hydrolase</keyword>
<dbReference type="InterPro" id="IPR012337">
    <property type="entry name" value="RNaseH-like_sf"/>
</dbReference>
<protein>
    <submittedName>
        <fullName evidence="9">Zinc finger protein</fullName>
    </submittedName>
</protein>
<gene>
    <name evidence="9" type="ORF">PoB_004333800</name>
</gene>
<dbReference type="Gene3D" id="3.10.10.10">
    <property type="entry name" value="HIV Type 1 Reverse Transcriptase, subunit A, domain 1"/>
    <property type="match status" value="1"/>
</dbReference>
<evidence type="ECO:0000256" key="5">
    <source>
        <dbReference type="ARBA" id="ARBA00022801"/>
    </source>
</evidence>
<evidence type="ECO:0000256" key="6">
    <source>
        <dbReference type="ARBA" id="ARBA00022918"/>
    </source>
</evidence>
<dbReference type="GO" id="GO:0003964">
    <property type="term" value="F:RNA-directed DNA polymerase activity"/>
    <property type="evidence" value="ECO:0007669"/>
    <property type="project" value="UniProtKB-KW"/>
</dbReference>
<keyword evidence="1" id="KW-0808">Transferase</keyword>
<comment type="caution">
    <text evidence="9">The sequence shown here is derived from an EMBL/GenBank/DDBJ whole genome shotgun (WGS) entry which is preliminary data.</text>
</comment>
<dbReference type="AlphaFoldDB" id="A0AAV4BCE3"/>
<dbReference type="PANTHER" id="PTHR37984">
    <property type="entry name" value="PROTEIN CBG26694"/>
    <property type="match status" value="1"/>
</dbReference>
<keyword evidence="4" id="KW-0255">Endonuclease</keyword>
<dbReference type="EMBL" id="BLXT01004727">
    <property type="protein sequence ID" value="GFO16833.1"/>
    <property type="molecule type" value="Genomic_DNA"/>
</dbReference>
<dbReference type="CDD" id="cd22249">
    <property type="entry name" value="UDM1_RNF168_RNF169-like"/>
    <property type="match status" value="1"/>
</dbReference>
<keyword evidence="2" id="KW-0548">Nucleotidyltransferase</keyword>